<dbReference type="AlphaFoldDB" id="A0A6J6Z5G1"/>
<feature type="region of interest" description="Disordered" evidence="1">
    <location>
        <begin position="1"/>
        <end position="33"/>
    </location>
</feature>
<dbReference type="EMBL" id="CAFAAL010000180">
    <property type="protein sequence ID" value="CAB4815985.1"/>
    <property type="molecule type" value="Genomic_DNA"/>
</dbReference>
<reference evidence="2" key="1">
    <citation type="submission" date="2020-05" db="EMBL/GenBank/DDBJ databases">
        <authorList>
            <person name="Chiriac C."/>
            <person name="Salcher M."/>
            <person name="Ghai R."/>
            <person name="Kavagutti S V."/>
        </authorList>
    </citation>
    <scope>NUCLEOTIDE SEQUENCE</scope>
</reference>
<proteinExistence type="predicted"/>
<accession>A0A6J6Z5G1</accession>
<evidence type="ECO:0000256" key="1">
    <source>
        <dbReference type="SAM" id="MobiDB-lite"/>
    </source>
</evidence>
<evidence type="ECO:0000313" key="2">
    <source>
        <dbReference type="EMBL" id="CAB4815985.1"/>
    </source>
</evidence>
<protein>
    <submittedName>
        <fullName evidence="2">Unannotated protein</fullName>
    </submittedName>
</protein>
<name>A0A6J6Z5G1_9ZZZZ</name>
<organism evidence="2">
    <name type="scientific">freshwater metagenome</name>
    <dbReference type="NCBI Taxonomy" id="449393"/>
    <lineage>
        <taxon>unclassified sequences</taxon>
        <taxon>metagenomes</taxon>
        <taxon>ecological metagenomes</taxon>
    </lineage>
</organism>
<gene>
    <name evidence="2" type="ORF">UFOPK3004_01550</name>
</gene>
<sequence>MVISGPASRTSTDKPRLESRSANTQPADPAPITMTSGRCESLIVDLCIRNLQVDWLIQAIRPCAPHRYNAQVANVLGALKQIR</sequence>